<name>A0ABT6XVX3_ALISE</name>
<feature type="transmembrane region" description="Helical" evidence="6">
    <location>
        <begin position="198"/>
        <end position="221"/>
    </location>
</feature>
<feature type="transmembrane region" description="Helical" evidence="6">
    <location>
        <begin position="160"/>
        <end position="178"/>
    </location>
</feature>
<feature type="transmembrane region" description="Helical" evidence="6">
    <location>
        <begin position="298"/>
        <end position="319"/>
    </location>
</feature>
<dbReference type="RefSeq" id="WP_283202409.1">
    <property type="nucleotide sequence ID" value="NZ_JASGCB010000001.1"/>
</dbReference>
<protein>
    <submittedName>
        <fullName evidence="8">NADH dehydrogenase subunit 5</fullName>
        <ecNumber evidence="8">1.6.5.9</ecNumber>
    </submittedName>
</protein>
<evidence type="ECO:0000256" key="5">
    <source>
        <dbReference type="RuleBase" id="RU000320"/>
    </source>
</evidence>
<comment type="caution">
    <text evidence="8">The sequence shown here is derived from an EMBL/GenBank/DDBJ whole genome shotgun (WGS) entry which is preliminary data.</text>
</comment>
<evidence type="ECO:0000313" key="8">
    <source>
        <dbReference type="EMBL" id="MDI9258769.1"/>
    </source>
</evidence>
<keyword evidence="4 6" id="KW-0472">Membrane</keyword>
<feature type="domain" description="NADH:quinone oxidoreductase/Mrp antiporter transmembrane" evidence="7">
    <location>
        <begin position="128"/>
        <end position="367"/>
    </location>
</feature>
<feature type="transmembrane region" description="Helical" evidence="6">
    <location>
        <begin position="233"/>
        <end position="251"/>
    </location>
</feature>
<feature type="transmembrane region" description="Helical" evidence="6">
    <location>
        <begin position="99"/>
        <end position="117"/>
    </location>
</feature>
<evidence type="ECO:0000259" key="7">
    <source>
        <dbReference type="Pfam" id="PF00361"/>
    </source>
</evidence>
<feature type="transmembrane region" description="Helical" evidence="6">
    <location>
        <begin position="41"/>
        <end position="58"/>
    </location>
</feature>
<comment type="subcellular location">
    <subcellularLocation>
        <location evidence="1">Cell membrane</location>
        <topology evidence="1">Multi-pass membrane protein</topology>
    </subcellularLocation>
    <subcellularLocation>
        <location evidence="5">Membrane</location>
        <topology evidence="5">Multi-pass membrane protein</topology>
    </subcellularLocation>
</comment>
<keyword evidence="2 5" id="KW-0812">Transmembrane</keyword>
<dbReference type="InterPro" id="IPR001750">
    <property type="entry name" value="ND/Mrp_TM"/>
</dbReference>
<dbReference type="NCBIfam" id="NF006373">
    <property type="entry name" value="PRK08601.1"/>
    <property type="match status" value="1"/>
</dbReference>
<evidence type="ECO:0000256" key="2">
    <source>
        <dbReference type="ARBA" id="ARBA00022692"/>
    </source>
</evidence>
<organism evidence="8 9">
    <name type="scientific">Alicyclobacillus sendaiensis PA2</name>
    <dbReference type="NCBI Taxonomy" id="3029425"/>
    <lineage>
        <taxon>Bacteria</taxon>
        <taxon>Bacillati</taxon>
        <taxon>Bacillota</taxon>
        <taxon>Bacilli</taxon>
        <taxon>Bacillales</taxon>
        <taxon>Alicyclobacillaceae</taxon>
        <taxon>Alicyclobacillus</taxon>
    </lineage>
</organism>
<feature type="transmembrane region" description="Helical" evidence="6">
    <location>
        <begin position="438"/>
        <end position="458"/>
    </location>
</feature>
<dbReference type="PANTHER" id="PTHR42829:SF1">
    <property type="entry name" value="INORGANIC CARBON TRANSPORTER SUBUNIT DABB-RELATED"/>
    <property type="match status" value="1"/>
</dbReference>
<feature type="transmembrane region" description="Helical" evidence="6">
    <location>
        <begin position="70"/>
        <end position="87"/>
    </location>
</feature>
<dbReference type="PANTHER" id="PTHR42829">
    <property type="entry name" value="NADH-UBIQUINONE OXIDOREDUCTASE CHAIN 5"/>
    <property type="match status" value="1"/>
</dbReference>
<keyword evidence="3 6" id="KW-1133">Transmembrane helix</keyword>
<feature type="transmembrane region" description="Helical" evidence="6">
    <location>
        <begin position="123"/>
        <end position="140"/>
    </location>
</feature>
<feature type="transmembrane region" description="Helical" evidence="6">
    <location>
        <begin position="6"/>
        <end position="29"/>
    </location>
</feature>
<feature type="transmembrane region" description="Helical" evidence="6">
    <location>
        <begin position="263"/>
        <end position="286"/>
    </location>
</feature>
<dbReference type="GO" id="GO:0050136">
    <property type="term" value="F:NADH dehydrogenase (quinone) (non-electrogenic) activity"/>
    <property type="evidence" value="ECO:0007669"/>
    <property type="project" value="UniProtKB-EC"/>
</dbReference>
<evidence type="ECO:0000313" key="9">
    <source>
        <dbReference type="Proteomes" id="UP001529245"/>
    </source>
</evidence>
<feature type="transmembrane region" description="Helical" evidence="6">
    <location>
        <begin position="399"/>
        <end position="418"/>
    </location>
</feature>
<accession>A0ABT6XVX3</accession>
<feature type="transmembrane region" description="Helical" evidence="6">
    <location>
        <begin position="374"/>
        <end position="392"/>
    </location>
</feature>
<dbReference type="Pfam" id="PF00361">
    <property type="entry name" value="Proton_antipo_M"/>
    <property type="match status" value="1"/>
</dbReference>
<evidence type="ECO:0000256" key="3">
    <source>
        <dbReference type="ARBA" id="ARBA00022989"/>
    </source>
</evidence>
<dbReference type="EMBL" id="JASGCB010000001">
    <property type="protein sequence ID" value="MDI9258769.1"/>
    <property type="molecule type" value="Genomic_DNA"/>
</dbReference>
<evidence type="ECO:0000256" key="6">
    <source>
        <dbReference type="SAM" id="Phobius"/>
    </source>
</evidence>
<dbReference type="PRINTS" id="PR01434">
    <property type="entry name" value="NADHDHGNASE5"/>
</dbReference>
<dbReference type="EC" id="1.6.5.9" evidence="8"/>
<evidence type="ECO:0000256" key="4">
    <source>
        <dbReference type="ARBA" id="ARBA00023136"/>
    </source>
</evidence>
<gene>
    <name evidence="8" type="ORF">QID03_01060</name>
</gene>
<dbReference type="Proteomes" id="UP001529245">
    <property type="component" value="Unassembled WGS sequence"/>
</dbReference>
<keyword evidence="9" id="KW-1185">Reference proteome</keyword>
<dbReference type="InterPro" id="IPR003945">
    <property type="entry name" value="NU5C-like"/>
</dbReference>
<reference evidence="8 9" key="1">
    <citation type="submission" date="2023-04" db="EMBL/GenBank/DDBJ databases">
        <title>A. sendaiensis sub sp. chiapanensis a novel subspecie with specific adaptation in bacterial cell wall isolated from an active volcano.</title>
        <authorList>
            <person name="Alvarez Gutierrez P.E."/>
            <person name="Ortiz Cortes L.Y."/>
        </authorList>
    </citation>
    <scope>NUCLEOTIDE SEQUENCE [LARGE SCALE GENOMIC DNA]</scope>
    <source>
        <strain evidence="8 9">PA2</strain>
    </source>
</reference>
<proteinExistence type="predicted"/>
<keyword evidence="8" id="KW-0560">Oxidoreductase</keyword>
<sequence length="502" mass="53135">MVSGQWIQQTVSGVWLAAWGVSGMAAASCWRLRAPETRGRLLLAALALVACISIAGLVATLDVPDRDARLGWAVSIYVAALGLWIVAFSRRHLAGDERYGRYLVWMTWTLFFASAAWRADNAILFAACWVGMDVGLVRLISLQRRSRAVRHVVRAAWIRLAPSMAGIALLAGMCAWVSGRDSLRAGIAALAHRPHIAFVASLVLAAAALAQAGNVPFMRWLLDSAIAPTPVSALMHAGLVNAGGLLLARFAPVLAAGGILPRALLLAAAWASVAIGTGVLMIHADYKRQLVASTMAQMGLMLMECAVGAYAIAVVHLWLHGLFKATLFLRSGSAVPRPDEVLVTQEAPSLRVPWPALVGAAFLLAYALPHPADGLRLVLGLFLGAACAAALASAMALTAGRWMGAAITVLAGAIALVLRDELVRACEVLLGTPQPADAHLATVAAALMALQAAVYAWLRRHARRPYALRAYAWLAHMGDASPRAIEAQPMALERLAEEATLS</sequence>
<evidence type="ECO:0000256" key="1">
    <source>
        <dbReference type="ARBA" id="ARBA00004651"/>
    </source>
</evidence>